<dbReference type="AlphaFoldDB" id="A0AAV1I5H9"/>
<comment type="caution">
    <text evidence="1">The sequence shown here is derived from an EMBL/GenBank/DDBJ whole genome shotgun (WGS) entry which is preliminary data.</text>
</comment>
<proteinExistence type="predicted"/>
<dbReference type="EMBL" id="CAUYUE010000007">
    <property type="protein sequence ID" value="CAK0782585.1"/>
    <property type="molecule type" value="Genomic_DNA"/>
</dbReference>
<evidence type="ECO:0000313" key="2">
    <source>
        <dbReference type="Proteomes" id="UP001314263"/>
    </source>
</evidence>
<sequence length="132" mass="14664">MAAIFVKQQKRRRWAETGVIFTPGYAEKAEHIASDPCSIEKLRAAGTLLANLPKLRSTYAEVEALKGVCSMVCAIADGQAPAADARLLTLIADILFMENSRPVHRQLLSGLHRMPPRRFEAFKECINTKARQ</sequence>
<reference evidence="1 2" key="1">
    <citation type="submission" date="2023-10" db="EMBL/GenBank/DDBJ databases">
        <authorList>
            <person name="Maclean D."/>
            <person name="Macfadyen A."/>
        </authorList>
    </citation>
    <scope>NUCLEOTIDE SEQUENCE [LARGE SCALE GENOMIC DNA]</scope>
</reference>
<keyword evidence="2" id="KW-1185">Reference proteome</keyword>
<gene>
    <name evidence="1" type="ORF">CVIRNUC_005793</name>
</gene>
<organism evidence="1 2">
    <name type="scientific">Coccomyxa viridis</name>
    <dbReference type="NCBI Taxonomy" id="1274662"/>
    <lineage>
        <taxon>Eukaryota</taxon>
        <taxon>Viridiplantae</taxon>
        <taxon>Chlorophyta</taxon>
        <taxon>core chlorophytes</taxon>
        <taxon>Trebouxiophyceae</taxon>
        <taxon>Trebouxiophyceae incertae sedis</taxon>
        <taxon>Coccomyxaceae</taxon>
        <taxon>Coccomyxa</taxon>
    </lineage>
</organism>
<evidence type="ECO:0000313" key="1">
    <source>
        <dbReference type="EMBL" id="CAK0782585.1"/>
    </source>
</evidence>
<protein>
    <submittedName>
        <fullName evidence="1">Uncharacterized protein</fullName>
    </submittedName>
</protein>
<name>A0AAV1I5H9_9CHLO</name>
<accession>A0AAV1I5H9</accession>
<dbReference type="Proteomes" id="UP001314263">
    <property type="component" value="Unassembled WGS sequence"/>
</dbReference>